<dbReference type="GO" id="GO:0003824">
    <property type="term" value="F:catalytic activity"/>
    <property type="evidence" value="ECO:0007669"/>
    <property type="project" value="UniProtKB-ARBA"/>
</dbReference>
<dbReference type="SUPFAM" id="SSF53474">
    <property type="entry name" value="alpha/beta-Hydrolases"/>
    <property type="match status" value="1"/>
</dbReference>
<gene>
    <name evidence="2" type="ORF">BJ997_002811</name>
</gene>
<name>A0A7W9E4I7_9MICO</name>
<sequence>MSAPHVARRLDGVRVAYDVVPGDRPVLLVHGFASTAADTWGVTGWVAFLADAGRGVITPDLRGHGRSDAPQRAAEYAPRQMAADLVAVLDDLELEQVDVIAYSLGSRVAAALTRLAPERVRRVVLGGAGPIEHFATWDPAAVERFVTDGQLPNDPTIAAVLGAAIAGGANRPALLACVQGMTGSVLDVPAGIPRFYVAGSADPIPEGVAELARTVGAEYLGLPGRTHMNALGSRAFKVAALDFLT</sequence>
<dbReference type="InterPro" id="IPR000073">
    <property type="entry name" value="AB_hydrolase_1"/>
</dbReference>
<dbReference type="InterPro" id="IPR050471">
    <property type="entry name" value="AB_hydrolase"/>
</dbReference>
<reference evidence="2 3" key="1">
    <citation type="submission" date="2020-08" db="EMBL/GenBank/DDBJ databases">
        <title>Sequencing the genomes of 1000 actinobacteria strains.</title>
        <authorList>
            <person name="Klenk H.-P."/>
        </authorList>
    </citation>
    <scope>NUCLEOTIDE SEQUENCE [LARGE SCALE GENOMIC DNA]</scope>
    <source>
        <strain evidence="2 3">DSM 21065</strain>
    </source>
</reference>
<dbReference type="RefSeq" id="WP_084141770.1">
    <property type="nucleotide sequence ID" value="NZ_JACHBQ010000001.1"/>
</dbReference>
<feature type="domain" description="AB hydrolase-1" evidence="1">
    <location>
        <begin position="25"/>
        <end position="142"/>
    </location>
</feature>
<accession>A0A7W9E4I7</accession>
<organism evidence="2 3">
    <name type="scientific">Cryobacterium roopkundense</name>
    <dbReference type="NCBI Taxonomy" id="1001240"/>
    <lineage>
        <taxon>Bacteria</taxon>
        <taxon>Bacillati</taxon>
        <taxon>Actinomycetota</taxon>
        <taxon>Actinomycetes</taxon>
        <taxon>Micrococcales</taxon>
        <taxon>Microbacteriaceae</taxon>
        <taxon>Cryobacterium</taxon>
    </lineage>
</organism>
<dbReference type="Gene3D" id="3.40.50.1820">
    <property type="entry name" value="alpha/beta hydrolase"/>
    <property type="match status" value="1"/>
</dbReference>
<dbReference type="EMBL" id="JACHBQ010000001">
    <property type="protein sequence ID" value="MBB5642263.1"/>
    <property type="molecule type" value="Genomic_DNA"/>
</dbReference>
<dbReference type="AlphaFoldDB" id="A0A7W9E4I7"/>
<dbReference type="OrthoDB" id="9804723at2"/>
<dbReference type="InterPro" id="IPR029058">
    <property type="entry name" value="AB_hydrolase_fold"/>
</dbReference>
<proteinExistence type="predicted"/>
<comment type="caution">
    <text evidence="2">The sequence shown here is derived from an EMBL/GenBank/DDBJ whole genome shotgun (WGS) entry which is preliminary data.</text>
</comment>
<dbReference type="PANTHER" id="PTHR43433:SF4">
    <property type="entry name" value="NON-HEME CHLOROPEROXIDASE-RELATED"/>
    <property type="match status" value="1"/>
</dbReference>
<protein>
    <submittedName>
        <fullName evidence="2">Pimeloyl-ACP methyl ester carboxylesterase</fullName>
    </submittedName>
</protein>
<evidence type="ECO:0000313" key="2">
    <source>
        <dbReference type="EMBL" id="MBB5642263.1"/>
    </source>
</evidence>
<dbReference type="PANTHER" id="PTHR43433">
    <property type="entry name" value="HYDROLASE, ALPHA/BETA FOLD FAMILY PROTEIN"/>
    <property type="match status" value="1"/>
</dbReference>
<evidence type="ECO:0000259" key="1">
    <source>
        <dbReference type="Pfam" id="PF00561"/>
    </source>
</evidence>
<dbReference type="Pfam" id="PF00561">
    <property type="entry name" value="Abhydrolase_1"/>
    <property type="match status" value="1"/>
</dbReference>
<dbReference type="Proteomes" id="UP000561726">
    <property type="component" value="Unassembled WGS sequence"/>
</dbReference>
<evidence type="ECO:0000313" key="3">
    <source>
        <dbReference type="Proteomes" id="UP000561726"/>
    </source>
</evidence>